<dbReference type="InterPro" id="IPR055557">
    <property type="entry name" value="DUF7133"/>
</dbReference>
<feature type="non-terminal residue" evidence="2">
    <location>
        <position position="82"/>
    </location>
</feature>
<feature type="domain" description="DUF7133" evidence="1">
    <location>
        <begin position="28"/>
        <end position="78"/>
    </location>
</feature>
<evidence type="ECO:0000259" key="1">
    <source>
        <dbReference type="Pfam" id="PF23500"/>
    </source>
</evidence>
<accession>A0A382IXG5</accession>
<name>A0A382IXG5_9ZZZZ</name>
<gene>
    <name evidence="2" type="ORF">METZ01_LOCUS257274</name>
</gene>
<reference evidence="2" key="1">
    <citation type="submission" date="2018-05" db="EMBL/GenBank/DDBJ databases">
        <authorList>
            <person name="Lanie J.A."/>
            <person name="Ng W.-L."/>
            <person name="Kazmierczak K.M."/>
            <person name="Andrzejewski T.M."/>
            <person name="Davidsen T.M."/>
            <person name="Wayne K.J."/>
            <person name="Tettelin H."/>
            <person name="Glass J.I."/>
            <person name="Rusch D."/>
            <person name="Podicherti R."/>
            <person name="Tsui H.-C.T."/>
            <person name="Winkler M.E."/>
        </authorList>
    </citation>
    <scope>NUCLEOTIDE SEQUENCE</scope>
</reference>
<proteinExistence type="predicted"/>
<dbReference type="Pfam" id="PF23500">
    <property type="entry name" value="DUF7133"/>
    <property type="match status" value="1"/>
</dbReference>
<dbReference type="EMBL" id="UINC01070344">
    <property type="protein sequence ID" value="SVC04420.1"/>
    <property type="molecule type" value="Genomic_DNA"/>
</dbReference>
<sequence length="82" mass="9194">MKIQFPLLFLAASILNAATPTSNAPFLKPDEAIAKMTIPDGFEVKAFVAEPDIGEAIAFCFDEKGRLWTLENYNYQTRRSHT</sequence>
<protein>
    <recommendedName>
        <fullName evidence="1">DUF7133 domain-containing protein</fullName>
    </recommendedName>
</protein>
<evidence type="ECO:0000313" key="2">
    <source>
        <dbReference type="EMBL" id="SVC04420.1"/>
    </source>
</evidence>
<organism evidence="2">
    <name type="scientific">marine metagenome</name>
    <dbReference type="NCBI Taxonomy" id="408172"/>
    <lineage>
        <taxon>unclassified sequences</taxon>
        <taxon>metagenomes</taxon>
        <taxon>ecological metagenomes</taxon>
    </lineage>
</organism>
<dbReference type="AlphaFoldDB" id="A0A382IXG5"/>